<dbReference type="PROSITE" id="PS51494">
    <property type="entry name" value="SPOIVB"/>
    <property type="match status" value="1"/>
</dbReference>
<reference evidence="4 5" key="1">
    <citation type="submission" date="2024-11" db="EMBL/GenBank/DDBJ databases">
        <authorList>
            <person name="Heng Y.C."/>
            <person name="Lim A.C.H."/>
            <person name="Lee J.K.Y."/>
            <person name="Kittelmann S."/>
        </authorList>
    </citation>
    <scope>NUCLEOTIDE SEQUENCE [LARGE SCALE GENOMIC DNA]</scope>
    <source>
        <strain evidence="4 5">WILCCON 0114</strain>
    </source>
</reference>
<feature type="domain" description="Peptidase S55" evidence="3">
    <location>
        <begin position="173"/>
        <end position="403"/>
    </location>
</feature>
<dbReference type="Gene3D" id="2.30.42.10">
    <property type="match status" value="1"/>
</dbReference>
<keyword evidence="1" id="KW-1133">Transmembrane helix</keyword>
<comment type="caution">
    <text evidence="4">The sequence shown here is derived from an EMBL/GenBank/DDBJ whole genome shotgun (WGS) entry which is preliminary data.</text>
</comment>
<gene>
    <name evidence="4" type="primary">spoIVB</name>
    <name evidence="4" type="ORF">ACJDT4_14110</name>
</gene>
<dbReference type="PROSITE" id="PS50106">
    <property type="entry name" value="PDZ"/>
    <property type="match status" value="1"/>
</dbReference>
<keyword evidence="4" id="KW-0378">Hydrolase</keyword>
<dbReference type="SMART" id="SM00228">
    <property type="entry name" value="PDZ"/>
    <property type="match status" value="1"/>
</dbReference>
<evidence type="ECO:0000256" key="1">
    <source>
        <dbReference type="SAM" id="Phobius"/>
    </source>
</evidence>
<dbReference type="InterPro" id="IPR009003">
    <property type="entry name" value="Peptidase_S1_PA"/>
</dbReference>
<evidence type="ECO:0000259" key="2">
    <source>
        <dbReference type="PROSITE" id="PS50106"/>
    </source>
</evidence>
<feature type="domain" description="PDZ" evidence="2">
    <location>
        <begin position="98"/>
        <end position="172"/>
    </location>
</feature>
<dbReference type="Pfam" id="PF05580">
    <property type="entry name" value="Peptidase_S55"/>
    <property type="match status" value="1"/>
</dbReference>
<dbReference type="NCBIfam" id="TIGR02860">
    <property type="entry name" value="spore_IV_B"/>
    <property type="match status" value="1"/>
</dbReference>
<dbReference type="InterPro" id="IPR041489">
    <property type="entry name" value="PDZ_6"/>
</dbReference>
<dbReference type="Pfam" id="PF17820">
    <property type="entry name" value="PDZ_6"/>
    <property type="match status" value="1"/>
</dbReference>
<dbReference type="GO" id="GO:0016787">
    <property type="term" value="F:hydrolase activity"/>
    <property type="evidence" value="ECO:0007669"/>
    <property type="project" value="UniProtKB-KW"/>
</dbReference>
<dbReference type="EMBL" id="JBJIAA010000011">
    <property type="protein sequence ID" value="MFL0251552.1"/>
    <property type="molecule type" value="Genomic_DNA"/>
</dbReference>
<evidence type="ECO:0000259" key="3">
    <source>
        <dbReference type="PROSITE" id="PS51494"/>
    </source>
</evidence>
<accession>A0ABW8TGX4</accession>
<keyword evidence="5" id="KW-1185">Reference proteome</keyword>
<feature type="transmembrane region" description="Helical" evidence="1">
    <location>
        <begin position="7"/>
        <end position="24"/>
    </location>
</feature>
<dbReference type="Proteomes" id="UP001623592">
    <property type="component" value="Unassembled WGS sequence"/>
</dbReference>
<keyword evidence="1" id="KW-0472">Membrane</keyword>
<dbReference type="InterPro" id="IPR001478">
    <property type="entry name" value="PDZ"/>
</dbReference>
<dbReference type="InterPro" id="IPR036034">
    <property type="entry name" value="PDZ_sf"/>
</dbReference>
<evidence type="ECO:0000313" key="5">
    <source>
        <dbReference type="Proteomes" id="UP001623592"/>
    </source>
</evidence>
<dbReference type="EC" id="3.4.21.116" evidence="4"/>
<dbReference type="InterPro" id="IPR014219">
    <property type="entry name" value="SpoIVB"/>
</dbReference>
<dbReference type="RefSeq" id="WP_406788206.1">
    <property type="nucleotide sequence ID" value="NZ_JBJIAA010000011.1"/>
</dbReference>
<dbReference type="InterPro" id="IPR008763">
    <property type="entry name" value="Peptidase_S55"/>
</dbReference>
<keyword evidence="1" id="KW-0812">Transmembrane</keyword>
<name>A0ABW8TGX4_9CLOT</name>
<sequence>MKKIKAVILYCVLTPIIIMSIFTYNRIRSIPETIFVRQGENISKYSFLSFKPYKTSNSTSKIKLKKDKVNVSILGILPVKTVNLKAVPKIKLYPGGQPVGIKLSTKGVLIVGFSDINTLQGKIPSPAAKAGLQIGDSLIKVNNQNVLNSKDLANKISKSEKEQLNLTIERKGEFIEKKVPKIKSEDDENYKIGLWVRDSTAGIGTLTFYYDKGNQFAALGHPITDVDTGTILKINSGNLINSSVVSVRKGVKGTPGEIRGIFVNEESPIGAIYKNTICGVFGKGSNSIKSSIDKKPIEIGLRNEIKAGEAQILTTINGDKPEAYSIQIEKLFDQQEPGPKSMIIRVTDQRLLKKTGGIVQGMSGSPIIQNGKIVGAVTHVLVNKPEVGYGIYIEWMLKSSGIL</sequence>
<dbReference type="SUPFAM" id="SSF50494">
    <property type="entry name" value="Trypsin-like serine proteases"/>
    <property type="match status" value="1"/>
</dbReference>
<organism evidence="4 5">
    <name type="scientific">Clostridium neuense</name>
    <dbReference type="NCBI Taxonomy" id="1728934"/>
    <lineage>
        <taxon>Bacteria</taxon>
        <taxon>Bacillati</taxon>
        <taxon>Bacillota</taxon>
        <taxon>Clostridia</taxon>
        <taxon>Eubacteriales</taxon>
        <taxon>Clostridiaceae</taxon>
        <taxon>Clostridium</taxon>
    </lineage>
</organism>
<proteinExistence type="predicted"/>
<evidence type="ECO:0000313" key="4">
    <source>
        <dbReference type="EMBL" id="MFL0251552.1"/>
    </source>
</evidence>
<protein>
    <submittedName>
        <fullName evidence="4">SpoIVB peptidase</fullName>
        <ecNumber evidence="4">3.4.21.116</ecNumber>
    </submittedName>
</protein>
<dbReference type="SUPFAM" id="SSF50156">
    <property type="entry name" value="PDZ domain-like"/>
    <property type="match status" value="1"/>
</dbReference>